<accession>A0A5C6RPU6</accession>
<feature type="domain" description="Rhodanese" evidence="1">
    <location>
        <begin position="20"/>
        <end position="97"/>
    </location>
</feature>
<protein>
    <submittedName>
        <fullName evidence="2">Rhodanese-like domain-containing protein</fullName>
    </submittedName>
</protein>
<dbReference type="PANTHER" id="PTHR43031">
    <property type="entry name" value="FAD-DEPENDENT OXIDOREDUCTASE"/>
    <property type="match status" value="1"/>
</dbReference>
<organism evidence="2 3">
    <name type="scientific">Vicingus serpentipes</name>
    <dbReference type="NCBI Taxonomy" id="1926625"/>
    <lineage>
        <taxon>Bacteria</taxon>
        <taxon>Pseudomonadati</taxon>
        <taxon>Bacteroidota</taxon>
        <taxon>Flavobacteriia</taxon>
        <taxon>Flavobacteriales</taxon>
        <taxon>Vicingaceae</taxon>
        <taxon>Vicingus</taxon>
    </lineage>
</organism>
<dbReference type="InterPro" id="IPR036873">
    <property type="entry name" value="Rhodanese-like_dom_sf"/>
</dbReference>
<dbReference type="SUPFAM" id="SSF52821">
    <property type="entry name" value="Rhodanese/Cell cycle control phosphatase"/>
    <property type="match status" value="1"/>
</dbReference>
<reference evidence="2 3" key="1">
    <citation type="submission" date="2019-08" db="EMBL/GenBank/DDBJ databases">
        <title>Genome of Vicingus serpentipes NCIMB 15042.</title>
        <authorList>
            <person name="Bowman J.P."/>
        </authorList>
    </citation>
    <scope>NUCLEOTIDE SEQUENCE [LARGE SCALE GENOMIC DNA]</scope>
    <source>
        <strain evidence="2 3">NCIMB 15042</strain>
    </source>
</reference>
<evidence type="ECO:0000259" key="1">
    <source>
        <dbReference type="PROSITE" id="PS50206"/>
    </source>
</evidence>
<dbReference type="PROSITE" id="PS50206">
    <property type="entry name" value="RHODANESE_3"/>
    <property type="match status" value="1"/>
</dbReference>
<dbReference type="PANTHER" id="PTHR43031:SF18">
    <property type="entry name" value="RHODANESE-RELATED SULFURTRANSFERASES"/>
    <property type="match status" value="1"/>
</dbReference>
<evidence type="ECO:0000313" key="3">
    <source>
        <dbReference type="Proteomes" id="UP000321721"/>
    </source>
</evidence>
<sequence>MSFLRKLFGLGPKVNHHELIANGAVLIDVRTPAEFSAGNAKGSKNIPLDTIGSKVKKIEQLKKPVVLICRSGMRSGQATAILKRNGIEAYNGGPWNNFA</sequence>
<dbReference type="InterPro" id="IPR050229">
    <property type="entry name" value="GlpE_sulfurtransferase"/>
</dbReference>
<dbReference type="CDD" id="cd00158">
    <property type="entry name" value="RHOD"/>
    <property type="match status" value="1"/>
</dbReference>
<dbReference type="EMBL" id="VOOS01000006">
    <property type="protein sequence ID" value="TXB63985.1"/>
    <property type="molecule type" value="Genomic_DNA"/>
</dbReference>
<name>A0A5C6RPU6_9FLAO</name>
<proteinExistence type="predicted"/>
<keyword evidence="3" id="KW-1185">Reference proteome</keyword>
<dbReference type="SMART" id="SM00450">
    <property type="entry name" value="RHOD"/>
    <property type="match status" value="1"/>
</dbReference>
<evidence type="ECO:0000313" key="2">
    <source>
        <dbReference type="EMBL" id="TXB63985.1"/>
    </source>
</evidence>
<comment type="caution">
    <text evidence="2">The sequence shown here is derived from an EMBL/GenBank/DDBJ whole genome shotgun (WGS) entry which is preliminary data.</text>
</comment>
<dbReference type="Pfam" id="PF00581">
    <property type="entry name" value="Rhodanese"/>
    <property type="match status" value="1"/>
</dbReference>
<dbReference type="Proteomes" id="UP000321721">
    <property type="component" value="Unassembled WGS sequence"/>
</dbReference>
<dbReference type="AlphaFoldDB" id="A0A5C6RPU6"/>
<dbReference type="RefSeq" id="WP_147101955.1">
    <property type="nucleotide sequence ID" value="NZ_VOOS01000006.1"/>
</dbReference>
<gene>
    <name evidence="2" type="ORF">FRY74_12085</name>
</gene>
<dbReference type="InterPro" id="IPR001763">
    <property type="entry name" value="Rhodanese-like_dom"/>
</dbReference>
<dbReference type="Gene3D" id="3.40.250.10">
    <property type="entry name" value="Rhodanese-like domain"/>
    <property type="match status" value="1"/>
</dbReference>
<dbReference type="OrthoDB" id="9800872at2"/>